<evidence type="ECO:0000313" key="2">
    <source>
        <dbReference type="EMBL" id="KAK3499860.1"/>
    </source>
</evidence>
<accession>A0AAJ0IGA4</accession>
<dbReference type="Proteomes" id="UP001285908">
    <property type="component" value="Unassembled WGS sequence"/>
</dbReference>
<feature type="region of interest" description="Disordered" evidence="1">
    <location>
        <begin position="137"/>
        <end position="175"/>
    </location>
</feature>
<comment type="caution">
    <text evidence="2">The sequence shown here is derived from an EMBL/GenBank/DDBJ whole genome shotgun (WGS) entry which is preliminary data.</text>
</comment>
<dbReference type="RefSeq" id="XP_062697493.1">
    <property type="nucleotide sequence ID" value="XM_062838579.1"/>
</dbReference>
<gene>
    <name evidence="2" type="ORF">B0T23DRAFT_401375</name>
</gene>
<dbReference type="GeneID" id="87876201"/>
<proteinExistence type="predicted"/>
<feature type="compositionally biased region" description="Polar residues" evidence="1">
    <location>
        <begin position="139"/>
        <end position="153"/>
    </location>
</feature>
<keyword evidence="3" id="KW-1185">Reference proteome</keyword>
<organism evidence="2 3">
    <name type="scientific">Neurospora hispaniola</name>
    <dbReference type="NCBI Taxonomy" id="588809"/>
    <lineage>
        <taxon>Eukaryota</taxon>
        <taxon>Fungi</taxon>
        <taxon>Dikarya</taxon>
        <taxon>Ascomycota</taxon>
        <taxon>Pezizomycotina</taxon>
        <taxon>Sordariomycetes</taxon>
        <taxon>Sordariomycetidae</taxon>
        <taxon>Sordariales</taxon>
        <taxon>Sordariaceae</taxon>
        <taxon>Neurospora</taxon>
    </lineage>
</organism>
<evidence type="ECO:0000256" key="1">
    <source>
        <dbReference type="SAM" id="MobiDB-lite"/>
    </source>
</evidence>
<evidence type="ECO:0000313" key="3">
    <source>
        <dbReference type="Proteomes" id="UP001285908"/>
    </source>
</evidence>
<reference evidence="2 3" key="1">
    <citation type="journal article" date="2023" name="Mol. Phylogenet. Evol.">
        <title>Genome-scale phylogeny and comparative genomics of the fungal order Sordariales.</title>
        <authorList>
            <person name="Hensen N."/>
            <person name="Bonometti L."/>
            <person name="Westerberg I."/>
            <person name="Brannstrom I.O."/>
            <person name="Guillou S."/>
            <person name="Cros-Aarteil S."/>
            <person name="Calhoun S."/>
            <person name="Haridas S."/>
            <person name="Kuo A."/>
            <person name="Mondo S."/>
            <person name="Pangilinan J."/>
            <person name="Riley R."/>
            <person name="LaButti K."/>
            <person name="Andreopoulos B."/>
            <person name="Lipzen A."/>
            <person name="Chen C."/>
            <person name="Yan M."/>
            <person name="Daum C."/>
            <person name="Ng V."/>
            <person name="Clum A."/>
            <person name="Steindorff A."/>
            <person name="Ohm R.A."/>
            <person name="Martin F."/>
            <person name="Silar P."/>
            <person name="Natvig D.O."/>
            <person name="Lalanne C."/>
            <person name="Gautier V."/>
            <person name="Ament-Velasquez S.L."/>
            <person name="Kruys A."/>
            <person name="Hutchinson M.I."/>
            <person name="Powell A.J."/>
            <person name="Barry K."/>
            <person name="Miller A.N."/>
            <person name="Grigoriev I.V."/>
            <person name="Debuchy R."/>
            <person name="Gladieux P."/>
            <person name="Hiltunen Thoren M."/>
            <person name="Johannesson H."/>
        </authorList>
    </citation>
    <scope>NUCLEOTIDE SEQUENCE [LARGE SCALE GENOMIC DNA]</scope>
    <source>
        <strain evidence="2 3">FGSC 10403</strain>
    </source>
</reference>
<dbReference type="AlphaFoldDB" id="A0AAJ0IGA4"/>
<feature type="compositionally biased region" description="Basic and acidic residues" evidence="1">
    <location>
        <begin position="157"/>
        <end position="175"/>
    </location>
</feature>
<dbReference type="EMBL" id="JAULSX010000001">
    <property type="protein sequence ID" value="KAK3499860.1"/>
    <property type="molecule type" value="Genomic_DNA"/>
</dbReference>
<protein>
    <submittedName>
        <fullName evidence="2">Uncharacterized protein</fullName>
    </submittedName>
</protein>
<name>A0AAJ0IGA4_9PEZI</name>
<sequence>MHSRLPPPKGSPSFWVARSRWQLLEYILGTKESARPNIDAPSPSNTPSMASSLRTTELPFRRMTVPHLNAPTLTGISVHFFFFAIRLLRHPSAFQSLHVSEHEAPRALSVRIPAPAKSNHLLSDLSQSDCPITIPYIPATNTPMRPRSHSQAGPKTAIEKSQTRSEEIVPLARPEKNKTSTSWSWAVGSPLPGIGSRATFIPIVSSKVP</sequence>